<dbReference type="RefSeq" id="XP_008084384.1">
    <property type="nucleotide sequence ID" value="XM_008086193.1"/>
</dbReference>
<accession>S3D8Z7</accession>
<dbReference type="EMBL" id="KE145368">
    <property type="protein sequence ID" value="EPE28476.1"/>
    <property type="molecule type" value="Genomic_DNA"/>
</dbReference>
<feature type="compositionally biased region" description="Basic and acidic residues" evidence="1">
    <location>
        <begin position="30"/>
        <end position="65"/>
    </location>
</feature>
<reference evidence="2 3" key="1">
    <citation type="journal article" date="2013" name="BMC Genomics">
        <title>Genomics-driven discovery of the pneumocandin biosynthetic gene cluster in the fungus Glarea lozoyensis.</title>
        <authorList>
            <person name="Chen L."/>
            <person name="Yue Q."/>
            <person name="Zhang X."/>
            <person name="Xiang M."/>
            <person name="Wang C."/>
            <person name="Li S."/>
            <person name="Che Y."/>
            <person name="Ortiz-Lopez F.J."/>
            <person name="Bills G.F."/>
            <person name="Liu X."/>
            <person name="An Z."/>
        </authorList>
    </citation>
    <scope>NUCLEOTIDE SEQUENCE [LARGE SCALE GENOMIC DNA]</scope>
    <source>
        <strain evidence="3">ATCC 20868 / MF5171</strain>
    </source>
</reference>
<keyword evidence="3" id="KW-1185">Reference proteome</keyword>
<sequence>MEILRRIWPIAKELYDLIVNKWPTEDAAEIEEKKKKEEEEKKKAEMQRTWKELESRRERRERRGSDGPQFTMRFSTITCSCCPHN</sequence>
<feature type="region of interest" description="Disordered" evidence="1">
    <location>
        <begin position="28"/>
        <end position="69"/>
    </location>
</feature>
<evidence type="ECO:0000256" key="1">
    <source>
        <dbReference type="SAM" id="MobiDB-lite"/>
    </source>
</evidence>
<proteinExistence type="predicted"/>
<dbReference type="KEGG" id="glz:GLAREA_09597"/>
<name>S3D8Z7_GLAL2</name>
<evidence type="ECO:0000313" key="2">
    <source>
        <dbReference type="EMBL" id="EPE28476.1"/>
    </source>
</evidence>
<dbReference type="Proteomes" id="UP000016922">
    <property type="component" value="Unassembled WGS sequence"/>
</dbReference>
<gene>
    <name evidence="2" type="ORF">GLAREA_09597</name>
</gene>
<dbReference type="GeneID" id="19468644"/>
<protein>
    <submittedName>
        <fullName evidence="2">Uncharacterized protein</fullName>
    </submittedName>
</protein>
<evidence type="ECO:0000313" key="3">
    <source>
        <dbReference type="Proteomes" id="UP000016922"/>
    </source>
</evidence>
<dbReference type="HOGENOM" id="CLU_2512822_0_0_1"/>
<dbReference type="AlphaFoldDB" id="S3D8Z7"/>
<organism evidence="2 3">
    <name type="scientific">Glarea lozoyensis (strain ATCC 20868 / MF5171)</name>
    <dbReference type="NCBI Taxonomy" id="1116229"/>
    <lineage>
        <taxon>Eukaryota</taxon>
        <taxon>Fungi</taxon>
        <taxon>Dikarya</taxon>
        <taxon>Ascomycota</taxon>
        <taxon>Pezizomycotina</taxon>
        <taxon>Leotiomycetes</taxon>
        <taxon>Helotiales</taxon>
        <taxon>Helotiaceae</taxon>
        <taxon>Glarea</taxon>
    </lineage>
</organism>